<sequence>LLSDPLSSAELEKRVFRRSHDEGETLRFKESQRVRERAIGGSNKSLGLSS</sequence>
<keyword evidence="2" id="KW-1185">Reference proteome</keyword>
<protein>
    <submittedName>
        <fullName evidence="1">Uncharacterized protein</fullName>
    </submittedName>
</protein>
<feature type="non-terminal residue" evidence="1">
    <location>
        <position position="1"/>
    </location>
</feature>
<accession>A0ABS8TQC3</accession>
<dbReference type="EMBL" id="JACEIK010001931">
    <property type="protein sequence ID" value="MCD7473173.1"/>
    <property type="molecule type" value="Genomic_DNA"/>
</dbReference>
<organism evidence="1 2">
    <name type="scientific">Datura stramonium</name>
    <name type="common">Jimsonweed</name>
    <name type="synonym">Common thornapple</name>
    <dbReference type="NCBI Taxonomy" id="4076"/>
    <lineage>
        <taxon>Eukaryota</taxon>
        <taxon>Viridiplantae</taxon>
        <taxon>Streptophyta</taxon>
        <taxon>Embryophyta</taxon>
        <taxon>Tracheophyta</taxon>
        <taxon>Spermatophyta</taxon>
        <taxon>Magnoliopsida</taxon>
        <taxon>eudicotyledons</taxon>
        <taxon>Gunneridae</taxon>
        <taxon>Pentapetalae</taxon>
        <taxon>asterids</taxon>
        <taxon>lamiids</taxon>
        <taxon>Solanales</taxon>
        <taxon>Solanaceae</taxon>
        <taxon>Solanoideae</taxon>
        <taxon>Datureae</taxon>
        <taxon>Datura</taxon>
    </lineage>
</organism>
<evidence type="ECO:0000313" key="1">
    <source>
        <dbReference type="EMBL" id="MCD7473173.1"/>
    </source>
</evidence>
<comment type="caution">
    <text evidence="1">The sequence shown here is derived from an EMBL/GenBank/DDBJ whole genome shotgun (WGS) entry which is preliminary data.</text>
</comment>
<dbReference type="Proteomes" id="UP000823775">
    <property type="component" value="Unassembled WGS sequence"/>
</dbReference>
<gene>
    <name evidence="1" type="ORF">HAX54_014826</name>
</gene>
<proteinExistence type="predicted"/>
<name>A0ABS8TQC3_DATST</name>
<evidence type="ECO:0000313" key="2">
    <source>
        <dbReference type="Proteomes" id="UP000823775"/>
    </source>
</evidence>
<reference evidence="1 2" key="1">
    <citation type="journal article" date="2021" name="BMC Genomics">
        <title>Datura genome reveals duplications of psychoactive alkaloid biosynthetic genes and high mutation rate following tissue culture.</title>
        <authorList>
            <person name="Rajewski A."/>
            <person name="Carter-House D."/>
            <person name="Stajich J."/>
            <person name="Litt A."/>
        </authorList>
    </citation>
    <scope>NUCLEOTIDE SEQUENCE [LARGE SCALE GENOMIC DNA]</scope>
    <source>
        <strain evidence="1">AR-01</strain>
    </source>
</reference>